<sequence>MEPISVKLSYAGAHRRFKIKGDDFESLFADLMTHVAQLSAQGPPFDIAWQDEDGDSILISRPAELGEAIESRKDGLLRLHTIEKTNENSTSKSEKETETSAKTEEAPKADTNTNDAIHGNILCDVCDATVVGIRYKCILCVDYDLCQNCERTGVHAQHGMVRIVDPMRTYVPWGARLRYTRQPGEHHHAHRSADPHGVIHRFRMQEKKEQLTEQVAKGMQYLTDIGQVVTSALANFGIDASYEVQVPGDKKEEKAEAKSQEKAESKTEGPEEKKDEKVEKSGSATPRTPSSPPNTPKYGMEDEDRSVKKEKKSESEKRAKFGQPIIMCPKKKFDNLRSAEAAHKKFDNLQSAEAAYRRATAKTSDGSAKTSEHRREQDAEMRKETRTAPTFGVGARCPMSSSRGLYSRLPFDYTDNGEVRGKDLYDEYQRRRNEDRYDDRRSRHGVRFDEQKRTRDAHSDMSSRDRRRWWSPSYDDYWTSSSRRGARYEGCTRYDPYEDLFDAMKQNNAMLKKDEKVKNNRESRVGEKKSTEIKQKRAADSTELGIERDRENDVRRRAEKFLEEVSGRKKNSLPAEEGLKAAVEEAAREPNGRDGRDTNCRCFVTKWGRSEIRSQTCPACQAKVMRSEQSSSRYAYMRGMSDEAVPAAEEQIERKREINEPETKVDVKQDVLEPKCKHFVELPLEQDTVLVAKVDELRVLLYSVAAAELRRDLVDPLIQTYSLRILLPGPATTLQLPKAADSYDHCCSTDGSSDSDSDFEALSYESIPDEFEKEKHTCEIATAPPVEQGTAPAPEQETTPAAVPEAVANPASVGTLYPTLSAEPRPVEPARVGEDQSIANRLIEMGFSAEEVFRVVRMHGCNFERCIEEILPKEH</sequence>
<dbReference type="PROSITE" id="PS51745">
    <property type="entry name" value="PB1"/>
    <property type="match status" value="1"/>
</dbReference>
<dbReference type="InterPro" id="IPR043145">
    <property type="entry name" value="Znf_ZZ_sf"/>
</dbReference>
<evidence type="ECO:0000259" key="6">
    <source>
        <dbReference type="PROSITE" id="PS50030"/>
    </source>
</evidence>
<dbReference type="Gene3D" id="3.10.20.90">
    <property type="entry name" value="Phosphatidylinositol 3-kinase Catalytic Subunit, Chain A, domain 1"/>
    <property type="match status" value="1"/>
</dbReference>
<evidence type="ECO:0000259" key="8">
    <source>
        <dbReference type="PROSITE" id="PS51745"/>
    </source>
</evidence>
<dbReference type="InterPro" id="IPR009060">
    <property type="entry name" value="UBA-like_sf"/>
</dbReference>
<dbReference type="SUPFAM" id="SSF54277">
    <property type="entry name" value="CAD &amp; PB1 domains"/>
    <property type="match status" value="1"/>
</dbReference>
<dbReference type="InterPro" id="IPR000270">
    <property type="entry name" value="PB1_dom"/>
</dbReference>
<feature type="compositionally biased region" description="Basic and acidic residues" evidence="5">
    <location>
        <begin position="82"/>
        <end position="108"/>
    </location>
</feature>
<feature type="compositionally biased region" description="Basic and acidic residues" evidence="5">
    <location>
        <begin position="248"/>
        <end position="280"/>
    </location>
</feature>
<dbReference type="Pfam" id="PF00569">
    <property type="entry name" value="ZZ"/>
    <property type="match status" value="1"/>
</dbReference>
<feature type="domain" description="UBA" evidence="6">
    <location>
        <begin position="833"/>
        <end position="873"/>
    </location>
</feature>
<feature type="region of interest" description="Disordered" evidence="5">
    <location>
        <begin position="516"/>
        <end position="551"/>
    </location>
</feature>
<feature type="compositionally biased region" description="Basic and acidic residues" evidence="5">
    <location>
        <begin position="370"/>
        <end position="386"/>
    </location>
</feature>
<protein>
    <recommendedName>
        <fullName evidence="11">Zinc finger, ZZ type</fullName>
    </recommendedName>
</protein>
<dbReference type="PROSITE" id="PS50135">
    <property type="entry name" value="ZF_ZZ_2"/>
    <property type="match status" value="1"/>
</dbReference>
<gene>
    <name evidence="9" type="primary">Acey_s0184.g1008</name>
    <name evidence="9" type="ORF">Y032_0184g1008</name>
</gene>
<dbReference type="SUPFAM" id="SSF46934">
    <property type="entry name" value="UBA-like"/>
    <property type="match status" value="1"/>
</dbReference>
<evidence type="ECO:0000313" key="9">
    <source>
        <dbReference type="EMBL" id="EYB93227.1"/>
    </source>
</evidence>
<comment type="caution">
    <text evidence="9">The sequence shown here is derived from an EMBL/GenBank/DDBJ whole genome shotgun (WGS) entry which is preliminary data.</text>
</comment>
<evidence type="ECO:0000256" key="1">
    <source>
        <dbReference type="ARBA" id="ARBA00022723"/>
    </source>
</evidence>
<keyword evidence="3" id="KW-0862">Zinc</keyword>
<dbReference type="EMBL" id="JARK01001520">
    <property type="protein sequence ID" value="EYB93227.1"/>
    <property type="molecule type" value="Genomic_DNA"/>
</dbReference>
<dbReference type="CDD" id="cd05992">
    <property type="entry name" value="PB1"/>
    <property type="match status" value="1"/>
</dbReference>
<feature type="compositionally biased region" description="Basic and acidic residues" evidence="5">
    <location>
        <begin position="435"/>
        <end position="464"/>
    </location>
</feature>
<dbReference type="SMART" id="SM00666">
    <property type="entry name" value="PB1"/>
    <property type="match status" value="1"/>
</dbReference>
<name>A0A016SS80_9BILA</name>
<dbReference type="InterPro" id="IPR052260">
    <property type="entry name" value="Autophagy_Rcpt_SigReg"/>
</dbReference>
<dbReference type="AlphaFoldDB" id="A0A016SS80"/>
<feature type="domain" description="PB1" evidence="8">
    <location>
        <begin position="3"/>
        <end position="84"/>
    </location>
</feature>
<dbReference type="InterPro" id="IPR000433">
    <property type="entry name" value="Znf_ZZ"/>
</dbReference>
<dbReference type="STRING" id="53326.A0A016SS80"/>
<dbReference type="CDD" id="cd02340">
    <property type="entry name" value="ZZ_NBR1_like"/>
    <property type="match status" value="1"/>
</dbReference>
<keyword evidence="10" id="KW-1185">Reference proteome</keyword>
<evidence type="ECO:0000313" key="10">
    <source>
        <dbReference type="Proteomes" id="UP000024635"/>
    </source>
</evidence>
<evidence type="ECO:0000256" key="4">
    <source>
        <dbReference type="PROSITE-ProRule" id="PRU00228"/>
    </source>
</evidence>
<dbReference type="PANTHER" id="PTHR15090:SF8">
    <property type="entry name" value="ZZ-TYPE ZINC FINGER-CONTAINING PROTEIN"/>
    <property type="match status" value="1"/>
</dbReference>
<dbReference type="PROSITE" id="PS01357">
    <property type="entry name" value="ZF_ZZ_1"/>
    <property type="match status" value="1"/>
</dbReference>
<keyword evidence="1" id="KW-0479">Metal-binding</keyword>
<accession>A0A016SS80</accession>
<evidence type="ECO:0000256" key="3">
    <source>
        <dbReference type="ARBA" id="ARBA00022833"/>
    </source>
</evidence>
<dbReference type="SUPFAM" id="SSF57850">
    <property type="entry name" value="RING/U-box"/>
    <property type="match status" value="1"/>
</dbReference>
<dbReference type="PROSITE" id="PS50030">
    <property type="entry name" value="UBA"/>
    <property type="match status" value="1"/>
</dbReference>
<feature type="domain" description="ZZ-type" evidence="7">
    <location>
        <begin position="118"/>
        <end position="168"/>
    </location>
</feature>
<feature type="region of interest" description="Disordered" evidence="5">
    <location>
        <begin position="435"/>
        <end position="465"/>
    </location>
</feature>
<keyword evidence="2 4" id="KW-0863">Zinc-finger</keyword>
<dbReference type="OrthoDB" id="2122982at2759"/>
<dbReference type="Gene3D" id="3.30.60.90">
    <property type="match status" value="1"/>
</dbReference>
<evidence type="ECO:0000259" key="7">
    <source>
        <dbReference type="PROSITE" id="PS50135"/>
    </source>
</evidence>
<dbReference type="Pfam" id="PF00564">
    <property type="entry name" value="PB1"/>
    <property type="match status" value="1"/>
</dbReference>
<dbReference type="InterPro" id="IPR015940">
    <property type="entry name" value="UBA"/>
</dbReference>
<evidence type="ECO:0000256" key="2">
    <source>
        <dbReference type="ARBA" id="ARBA00022771"/>
    </source>
</evidence>
<dbReference type="InterPro" id="IPR053793">
    <property type="entry name" value="PB1-like"/>
</dbReference>
<dbReference type="GO" id="GO:0008270">
    <property type="term" value="F:zinc ion binding"/>
    <property type="evidence" value="ECO:0007669"/>
    <property type="project" value="UniProtKB-KW"/>
</dbReference>
<feature type="region of interest" description="Disordered" evidence="5">
    <location>
        <begin position="82"/>
        <end position="112"/>
    </location>
</feature>
<dbReference type="Proteomes" id="UP000024635">
    <property type="component" value="Unassembled WGS sequence"/>
</dbReference>
<reference evidence="10" key="1">
    <citation type="journal article" date="2015" name="Nat. Genet.">
        <title>The genome and transcriptome of the zoonotic hookworm Ancylostoma ceylanicum identify infection-specific gene families.</title>
        <authorList>
            <person name="Schwarz E.M."/>
            <person name="Hu Y."/>
            <person name="Antoshechkin I."/>
            <person name="Miller M.M."/>
            <person name="Sternberg P.W."/>
            <person name="Aroian R.V."/>
        </authorList>
    </citation>
    <scope>NUCLEOTIDE SEQUENCE</scope>
    <source>
        <strain evidence="10">HY135</strain>
    </source>
</reference>
<feature type="compositionally biased region" description="Basic and acidic residues" evidence="5">
    <location>
        <begin position="305"/>
        <end position="319"/>
    </location>
</feature>
<feature type="region of interest" description="Disordered" evidence="5">
    <location>
        <begin position="246"/>
        <end position="323"/>
    </location>
</feature>
<dbReference type="SMART" id="SM00291">
    <property type="entry name" value="ZnF_ZZ"/>
    <property type="match status" value="1"/>
</dbReference>
<evidence type="ECO:0000256" key="5">
    <source>
        <dbReference type="SAM" id="MobiDB-lite"/>
    </source>
</evidence>
<proteinExistence type="predicted"/>
<organism evidence="9 10">
    <name type="scientific">Ancylostoma ceylanicum</name>
    <dbReference type="NCBI Taxonomy" id="53326"/>
    <lineage>
        <taxon>Eukaryota</taxon>
        <taxon>Metazoa</taxon>
        <taxon>Ecdysozoa</taxon>
        <taxon>Nematoda</taxon>
        <taxon>Chromadorea</taxon>
        <taxon>Rhabditida</taxon>
        <taxon>Rhabditina</taxon>
        <taxon>Rhabditomorpha</taxon>
        <taxon>Strongyloidea</taxon>
        <taxon>Ancylostomatidae</taxon>
        <taxon>Ancylostomatinae</taxon>
        <taxon>Ancylostoma</taxon>
    </lineage>
</organism>
<dbReference type="PANTHER" id="PTHR15090">
    <property type="entry name" value="SEQUESTOSOME 1-RELATED"/>
    <property type="match status" value="1"/>
</dbReference>
<feature type="region of interest" description="Disordered" evidence="5">
    <location>
        <begin position="356"/>
        <end position="396"/>
    </location>
</feature>
<dbReference type="CDD" id="cd14270">
    <property type="entry name" value="UBA"/>
    <property type="match status" value="1"/>
</dbReference>
<evidence type="ECO:0008006" key="11">
    <source>
        <dbReference type="Google" id="ProtNLM"/>
    </source>
</evidence>